<evidence type="ECO:0000256" key="4">
    <source>
        <dbReference type="ARBA" id="ARBA00023157"/>
    </source>
</evidence>
<dbReference type="InterPro" id="IPR050372">
    <property type="entry name" value="Neurexin-related_CASP"/>
</dbReference>
<dbReference type="PANTHER" id="PTHR15036:SF83">
    <property type="entry name" value="AGRIN"/>
    <property type="match status" value="1"/>
</dbReference>
<evidence type="ECO:0000313" key="9">
    <source>
        <dbReference type="EMBL" id="GIX69603.1"/>
    </source>
</evidence>
<dbReference type="SMART" id="SM00282">
    <property type="entry name" value="LamG"/>
    <property type="match status" value="1"/>
</dbReference>
<keyword evidence="10" id="KW-1185">Reference proteome</keyword>
<feature type="disulfide bond" evidence="6">
    <location>
        <begin position="194"/>
        <end position="203"/>
    </location>
</feature>
<feature type="domain" description="EGF-like" evidence="8">
    <location>
        <begin position="128"/>
        <end position="165"/>
    </location>
</feature>
<dbReference type="GO" id="GO:0048666">
    <property type="term" value="P:neuron development"/>
    <property type="evidence" value="ECO:0007669"/>
    <property type="project" value="UniProtKB-ARBA"/>
</dbReference>
<proteinExistence type="predicted"/>
<dbReference type="SUPFAM" id="SSF57196">
    <property type="entry name" value="EGF/Laminin"/>
    <property type="match status" value="1"/>
</dbReference>
<dbReference type="SMART" id="SM00179">
    <property type="entry name" value="EGF_CA"/>
    <property type="match status" value="2"/>
</dbReference>
<dbReference type="GO" id="GO:0042063">
    <property type="term" value="P:gliogenesis"/>
    <property type="evidence" value="ECO:0007669"/>
    <property type="project" value="UniProtKB-ARBA"/>
</dbReference>
<dbReference type="SUPFAM" id="SSF49899">
    <property type="entry name" value="Concanavalin A-like lectins/glucanases"/>
    <property type="match status" value="2"/>
</dbReference>
<evidence type="ECO:0000259" key="8">
    <source>
        <dbReference type="PROSITE" id="PS50026"/>
    </source>
</evidence>
<dbReference type="Pfam" id="PF00054">
    <property type="entry name" value="Laminin_G_1"/>
    <property type="match status" value="1"/>
</dbReference>
<dbReference type="PROSITE" id="PS50026">
    <property type="entry name" value="EGF_3"/>
    <property type="match status" value="2"/>
</dbReference>
<dbReference type="AlphaFoldDB" id="A0AAV4MCI6"/>
<dbReference type="PROSITE" id="PS00022">
    <property type="entry name" value="EGF_1"/>
    <property type="match status" value="2"/>
</dbReference>
<comment type="caution">
    <text evidence="6">Lacks conserved residue(s) required for the propagation of feature annotation.</text>
</comment>
<dbReference type="CDD" id="cd00110">
    <property type="entry name" value="LamG"/>
    <property type="match status" value="2"/>
</dbReference>
<keyword evidence="3" id="KW-0677">Repeat</keyword>
<evidence type="ECO:0000256" key="5">
    <source>
        <dbReference type="ARBA" id="ARBA00023180"/>
    </source>
</evidence>
<organism evidence="9 10">
    <name type="scientific">Caerostris extrusa</name>
    <name type="common">Bark spider</name>
    <name type="synonym">Caerostris bankana</name>
    <dbReference type="NCBI Taxonomy" id="172846"/>
    <lineage>
        <taxon>Eukaryota</taxon>
        <taxon>Metazoa</taxon>
        <taxon>Ecdysozoa</taxon>
        <taxon>Arthropoda</taxon>
        <taxon>Chelicerata</taxon>
        <taxon>Arachnida</taxon>
        <taxon>Araneae</taxon>
        <taxon>Araneomorphae</taxon>
        <taxon>Entelegynae</taxon>
        <taxon>Araneoidea</taxon>
        <taxon>Araneidae</taxon>
        <taxon>Caerostris</taxon>
    </lineage>
</organism>
<dbReference type="CDD" id="cd00054">
    <property type="entry name" value="EGF_CA"/>
    <property type="match status" value="2"/>
</dbReference>
<evidence type="ECO:0000256" key="1">
    <source>
        <dbReference type="ARBA" id="ARBA00022536"/>
    </source>
</evidence>
<dbReference type="Gene3D" id="2.10.25.10">
    <property type="entry name" value="Laminin"/>
    <property type="match status" value="2"/>
</dbReference>
<evidence type="ECO:0000256" key="2">
    <source>
        <dbReference type="ARBA" id="ARBA00022729"/>
    </source>
</evidence>
<dbReference type="PROSITE" id="PS01186">
    <property type="entry name" value="EGF_2"/>
    <property type="match status" value="1"/>
</dbReference>
<dbReference type="InterPro" id="IPR001791">
    <property type="entry name" value="Laminin_G"/>
</dbReference>
<feature type="domain" description="EGF-like" evidence="8">
    <location>
        <begin position="167"/>
        <end position="204"/>
    </location>
</feature>
<evidence type="ECO:0000313" key="10">
    <source>
        <dbReference type="Proteomes" id="UP001054945"/>
    </source>
</evidence>
<evidence type="ECO:0000256" key="3">
    <source>
        <dbReference type="ARBA" id="ARBA00022737"/>
    </source>
</evidence>
<feature type="domain" description="Laminin G" evidence="7">
    <location>
        <begin position="1"/>
        <end position="127"/>
    </location>
</feature>
<dbReference type="Proteomes" id="UP001054945">
    <property type="component" value="Unassembled WGS sequence"/>
</dbReference>
<dbReference type="FunFam" id="2.10.25.10:FF:000230">
    <property type="entry name" value="Delta-like protein"/>
    <property type="match status" value="1"/>
</dbReference>
<accession>A0AAV4MCI6</accession>
<gene>
    <name evidence="9" type="ORF">CEXT_695371</name>
</gene>
<dbReference type="InterPro" id="IPR001881">
    <property type="entry name" value="EGF-like_Ca-bd_dom"/>
</dbReference>
<feature type="disulfide bond" evidence="6">
    <location>
        <begin position="155"/>
        <end position="164"/>
    </location>
</feature>
<comment type="caution">
    <text evidence="9">The sequence shown here is derived from an EMBL/GenBank/DDBJ whole genome shotgun (WGS) entry which is preliminary data.</text>
</comment>
<evidence type="ECO:0000259" key="7">
    <source>
        <dbReference type="PROSITE" id="PS50025"/>
    </source>
</evidence>
<dbReference type="GO" id="GO:0005886">
    <property type="term" value="C:plasma membrane"/>
    <property type="evidence" value="ECO:0007669"/>
    <property type="project" value="UniProtKB-ARBA"/>
</dbReference>
<dbReference type="PROSITE" id="PS50025">
    <property type="entry name" value="LAM_G_DOMAIN"/>
    <property type="match status" value="2"/>
</dbReference>
<keyword evidence="2" id="KW-0732">Signal</keyword>
<protein>
    <recommendedName>
        <fullName evidence="11">Agrin</fullName>
    </recommendedName>
</protein>
<dbReference type="Gene3D" id="2.60.120.200">
    <property type="match status" value="3"/>
</dbReference>
<name>A0AAV4MCI6_CAEEX</name>
<dbReference type="InterPro" id="IPR000742">
    <property type="entry name" value="EGF"/>
</dbReference>
<keyword evidence="5" id="KW-0325">Glycoprotein</keyword>
<keyword evidence="4 6" id="KW-1015">Disulfide bond</keyword>
<dbReference type="GO" id="GO:0048513">
    <property type="term" value="P:animal organ development"/>
    <property type="evidence" value="ECO:0007669"/>
    <property type="project" value="UniProtKB-ARBA"/>
</dbReference>
<feature type="domain" description="Laminin G" evidence="7">
    <location>
        <begin position="213"/>
        <end position="357"/>
    </location>
</feature>
<dbReference type="InterPro" id="IPR013320">
    <property type="entry name" value="ConA-like_dom_sf"/>
</dbReference>
<reference evidence="9 10" key="1">
    <citation type="submission" date="2021-06" db="EMBL/GenBank/DDBJ databases">
        <title>Caerostris extrusa draft genome.</title>
        <authorList>
            <person name="Kono N."/>
            <person name="Arakawa K."/>
        </authorList>
    </citation>
    <scope>NUCLEOTIDE SEQUENCE [LARGE SCALE GENOMIC DNA]</scope>
</reference>
<sequence length="357" mass="39137">MELYKLEAYSRLSLEIEFKTYSNDGILLYNGQTSSKSGDFVSLTVKDGLLNSDIIWGAKSRNSQLLDLVDNLFVGFVPGFSKVISLTTGVEHGLNGCIRHLKIERREVNLKYPSSKEILRSYGIGECGGNACSAIPCKNGGTCVSSEHKNFQCQCVEGFSGEKCEIKIDPCSSNPCGEAATCVAVSQGEFTCKCGPQRTGKFCDKPRKDLGDVSIPDFSNSSYLEFPPLQNIKHAFSMEIWFLARSPDGVLIYDGQKLNKKGDFIAVNLANGYVSFVYNLGSGSANITSRHPVSLNEWHSLKISRLRRQGTLKVDNETTIVGKSKPPLTELNLALPFYIGGVPNTRHVHQDSGVIKV</sequence>
<dbReference type="EMBL" id="BPLR01002068">
    <property type="protein sequence ID" value="GIX69603.1"/>
    <property type="molecule type" value="Genomic_DNA"/>
</dbReference>
<evidence type="ECO:0000256" key="6">
    <source>
        <dbReference type="PROSITE-ProRule" id="PRU00076"/>
    </source>
</evidence>
<evidence type="ECO:0008006" key="11">
    <source>
        <dbReference type="Google" id="ProtNLM"/>
    </source>
</evidence>
<dbReference type="Pfam" id="PF00008">
    <property type="entry name" value="EGF"/>
    <property type="match status" value="2"/>
</dbReference>
<dbReference type="PANTHER" id="PTHR15036">
    <property type="entry name" value="PIKACHURIN-LIKE PROTEIN"/>
    <property type="match status" value="1"/>
</dbReference>
<dbReference type="GO" id="GO:0005509">
    <property type="term" value="F:calcium ion binding"/>
    <property type="evidence" value="ECO:0007669"/>
    <property type="project" value="InterPro"/>
</dbReference>
<dbReference type="SMART" id="SM00181">
    <property type="entry name" value="EGF"/>
    <property type="match status" value="2"/>
</dbReference>
<keyword evidence="1 6" id="KW-0245">EGF-like domain</keyword>
<dbReference type="GO" id="GO:0000902">
    <property type="term" value="P:cell morphogenesis"/>
    <property type="evidence" value="ECO:0007669"/>
    <property type="project" value="UniProtKB-ARBA"/>
</dbReference>